<comment type="caution">
    <text evidence="2">The sequence shown here is derived from an EMBL/GenBank/DDBJ whole genome shotgun (WGS) entry which is preliminary data.</text>
</comment>
<organism evidence="2 3">
    <name type="scientific">Stephania yunnanensis</name>
    <dbReference type="NCBI Taxonomy" id="152371"/>
    <lineage>
        <taxon>Eukaryota</taxon>
        <taxon>Viridiplantae</taxon>
        <taxon>Streptophyta</taxon>
        <taxon>Embryophyta</taxon>
        <taxon>Tracheophyta</taxon>
        <taxon>Spermatophyta</taxon>
        <taxon>Magnoliopsida</taxon>
        <taxon>Ranunculales</taxon>
        <taxon>Menispermaceae</taxon>
        <taxon>Menispermoideae</taxon>
        <taxon>Cissampelideae</taxon>
        <taxon>Stephania</taxon>
    </lineage>
</organism>
<accession>A0AAP0NPQ2</accession>
<sequence length="50" mass="5303">MEDGGILYQDGGLADGHKRGEGEGVGGVFEEESIGACALGQSINYLYEYF</sequence>
<protein>
    <submittedName>
        <fullName evidence="2">Uncharacterized protein</fullName>
    </submittedName>
</protein>
<evidence type="ECO:0000313" key="2">
    <source>
        <dbReference type="EMBL" id="KAK9114593.1"/>
    </source>
</evidence>
<feature type="region of interest" description="Disordered" evidence="1">
    <location>
        <begin position="1"/>
        <end position="24"/>
    </location>
</feature>
<reference evidence="2 3" key="1">
    <citation type="submission" date="2024-01" db="EMBL/GenBank/DDBJ databases">
        <title>Genome assemblies of Stephania.</title>
        <authorList>
            <person name="Yang L."/>
        </authorList>
    </citation>
    <scope>NUCLEOTIDE SEQUENCE [LARGE SCALE GENOMIC DNA]</scope>
    <source>
        <strain evidence="2">YNDBR</strain>
        <tissue evidence="2">Leaf</tissue>
    </source>
</reference>
<name>A0AAP0NPQ2_9MAGN</name>
<gene>
    <name evidence="2" type="ORF">Syun_021390</name>
</gene>
<evidence type="ECO:0000313" key="3">
    <source>
        <dbReference type="Proteomes" id="UP001420932"/>
    </source>
</evidence>
<dbReference type="Proteomes" id="UP001420932">
    <property type="component" value="Unassembled WGS sequence"/>
</dbReference>
<evidence type="ECO:0000256" key="1">
    <source>
        <dbReference type="SAM" id="MobiDB-lite"/>
    </source>
</evidence>
<keyword evidence="3" id="KW-1185">Reference proteome</keyword>
<dbReference type="AlphaFoldDB" id="A0AAP0NPQ2"/>
<dbReference type="EMBL" id="JBBNAF010000009">
    <property type="protein sequence ID" value="KAK9114593.1"/>
    <property type="molecule type" value="Genomic_DNA"/>
</dbReference>
<proteinExistence type="predicted"/>